<comment type="catalytic activity">
    <reaction evidence="8 12">
        <text>GTP + H2O = GDP + phosphate + H(+)</text>
        <dbReference type="Rhea" id="RHEA:19669"/>
        <dbReference type="ChEBI" id="CHEBI:15377"/>
        <dbReference type="ChEBI" id="CHEBI:15378"/>
        <dbReference type="ChEBI" id="CHEBI:37565"/>
        <dbReference type="ChEBI" id="CHEBI:43474"/>
        <dbReference type="ChEBI" id="CHEBI:58189"/>
        <dbReference type="EC" id="3.6.5.n1"/>
    </reaction>
</comment>
<evidence type="ECO:0000256" key="12">
    <source>
        <dbReference type="HAMAP-Rule" id="MF_00071"/>
    </source>
</evidence>
<keyword evidence="14" id="KW-0251">Elongation factor</keyword>
<dbReference type="GO" id="GO:0043022">
    <property type="term" value="F:ribosome binding"/>
    <property type="evidence" value="ECO:0007669"/>
    <property type="project" value="UniProtKB-UniRule"/>
</dbReference>
<dbReference type="SUPFAM" id="SSF50447">
    <property type="entry name" value="Translation proteins"/>
    <property type="match status" value="1"/>
</dbReference>
<evidence type="ECO:0000256" key="3">
    <source>
        <dbReference type="ARBA" id="ARBA00022741"/>
    </source>
</evidence>
<dbReference type="NCBIfam" id="TIGR00231">
    <property type="entry name" value="small_GTP"/>
    <property type="match status" value="1"/>
</dbReference>
<dbReference type="InterPro" id="IPR035647">
    <property type="entry name" value="EFG_III/V"/>
</dbReference>
<sequence>MKFMLSKIRNFSIIAHIDHGKSTLADRLLEYTHTVEKREMRAQVLDTMELERERGITIKAQAIRMEYKGHILNLIDTPGHVDFSYEVSRSLAACEGALLIVDATQGIEAQTLANANLARQNKLVIIPIINKVDLPAAEPERIKEEIEKVFGAKPAEILLASAKEGIGIPEILEAIIERIPPPQGEVDSPLQALIFDSHYDAFRGVIAYLRVFNGRIRAGLKIRLMGVGEEFEVQEVGTLKLGLVPKNELAAGEVGYLIAGIKEVKQCRVGDTVTDAKNPAPHPLAGYKPIKPMVFCGFYPLAGEDFENLKDAVAKLQLNDAALHFEPETSAALGFGLRCGFLGLLHLEIVQERLEREFNLNIIATAPNAIYKVNLHDKTHTYVDNPSLMPPQAKIESIEEPYLKLTLFTPAEFVGPVMDLAIEKRGTFVNMEYLDPKRVMLVFEIPLAEIISEFHDLLKSVTRGYASMDYELVGYRPADLVKMDILLNQEPVDALSVIVPREQAHYRGKRLVEKLKEAIPRQQFQIPVQASIGSKVVARENISAIRKDVLQKCYGGDITRKRKLLEKQKAGKRRMKMIGRVEVPQEAFLAVLRMGK</sequence>
<evidence type="ECO:0000259" key="13">
    <source>
        <dbReference type="PROSITE" id="PS51722"/>
    </source>
</evidence>
<dbReference type="InterPro" id="IPR027417">
    <property type="entry name" value="P-loop_NTPase"/>
</dbReference>
<dbReference type="Gene3D" id="3.30.70.870">
    <property type="entry name" value="Elongation Factor G (Translational Gtpase), domain 3"/>
    <property type="match status" value="1"/>
</dbReference>
<dbReference type="InterPro" id="IPR005225">
    <property type="entry name" value="Small_GTP-bd"/>
</dbReference>
<gene>
    <name evidence="12" type="primary">lepA</name>
    <name evidence="14" type="ORF">A2625_02020</name>
</gene>
<proteinExistence type="inferred from homology"/>
<dbReference type="AlphaFoldDB" id="A0A1F4PYD4"/>
<dbReference type="FunFam" id="3.30.70.2570:FF:000001">
    <property type="entry name" value="Translation factor GUF1, mitochondrial"/>
    <property type="match status" value="1"/>
</dbReference>
<keyword evidence="5 12" id="KW-0648">Protein biosynthesis</keyword>
<dbReference type="Pfam" id="PF06421">
    <property type="entry name" value="LepA_C"/>
    <property type="match status" value="1"/>
</dbReference>
<feature type="domain" description="Tr-type G" evidence="13">
    <location>
        <begin position="6"/>
        <end position="183"/>
    </location>
</feature>
<protein>
    <recommendedName>
        <fullName evidence="11 12">Elongation factor 4</fullName>
        <shortName evidence="12">EF-4</shortName>
        <ecNumber evidence="11 12">3.6.5.n1</ecNumber>
    </recommendedName>
    <alternativeName>
        <fullName evidence="12">Ribosomal back-translocase LepA</fullName>
    </alternativeName>
</protein>
<dbReference type="GO" id="GO:0005525">
    <property type="term" value="F:GTP binding"/>
    <property type="evidence" value="ECO:0007669"/>
    <property type="project" value="UniProtKB-UniRule"/>
</dbReference>
<dbReference type="PROSITE" id="PS00301">
    <property type="entry name" value="G_TR_1"/>
    <property type="match status" value="1"/>
</dbReference>
<dbReference type="Gene3D" id="2.40.30.10">
    <property type="entry name" value="Translation factors"/>
    <property type="match status" value="1"/>
</dbReference>
<dbReference type="FunFam" id="3.40.50.300:FF:000078">
    <property type="entry name" value="Elongation factor 4"/>
    <property type="match status" value="1"/>
</dbReference>
<dbReference type="PANTHER" id="PTHR43512:SF4">
    <property type="entry name" value="TRANSLATION FACTOR GUF1 HOMOLOG, CHLOROPLASTIC"/>
    <property type="match status" value="1"/>
</dbReference>
<dbReference type="Gene3D" id="3.40.50.300">
    <property type="entry name" value="P-loop containing nucleotide triphosphate hydrolases"/>
    <property type="match status" value="1"/>
</dbReference>
<dbReference type="GO" id="GO:0003746">
    <property type="term" value="F:translation elongation factor activity"/>
    <property type="evidence" value="ECO:0007669"/>
    <property type="project" value="UniProtKB-UniRule"/>
</dbReference>
<organism evidence="14 15">
    <name type="scientific">candidate division WOR-1 bacterium RIFCSPHIGHO2_01_FULL_53_15</name>
    <dbReference type="NCBI Taxonomy" id="1802564"/>
    <lineage>
        <taxon>Bacteria</taxon>
        <taxon>Bacillati</taxon>
        <taxon>Saganbacteria</taxon>
    </lineage>
</organism>
<dbReference type="InterPro" id="IPR035654">
    <property type="entry name" value="LepA_IV"/>
</dbReference>
<dbReference type="CDD" id="cd03709">
    <property type="entry name" value="lepA_C"/>
    <property type="match status" value="1"/>
</dbReference>
<dbReference type="InterPro" id="IPR000640">
    <property type="entry name" value="EFG_V-like"/>
</dbReference>
<comment type="similarity">
    <text evidence="10">Belongs to the GTP-binding elongation factor family. LepA subfamily.</text>
</comment>
<accession>A0A1F4PYD4</accession>
<evidence type="ECO:0000256" key="4">
    <source>
        <dbReference type="ARBA" id="ARBA00022801"/>
    </source>
</evidence>
<dbReference type="Pfam" id="PF00679">
    <property type="entry name" value="EFG_C"/>
    <property type="match status" value="1"/>
</dbReference>
<dbReference type="InterPro" id="IPR013842">
    <property type="entry name" value="LepA_CTD"/>
</dbReference>
<dbReference type="SUPFAM" id="SSF52540">
    <property type="entry name" value="P-loop containing nucleoside triphosphate hydrolases"/>
    <property type="match status" value="1"/>
</dbReference>
<evidence type="ECO:0000313" key="15">
    <source>
        <dbReference type="Proteomes" id="UP000178724"/>
    </source>
</evidence>
<dbReference type="CDD" id="cd03699">
    <property type="entry name" value="EF4_II"/>
    <property type="match status" value="1"/>
</dbReference>
<dbReference type="InterPro" id="IPR000795">
    <property type="entry name" value="T_Tr_GTP-bd_dom"/>
</dbReference>
<evidence type="ECO:0000256" key="5">
    <source>
        <dbReference type="ARBA" id="ARBA00022917"/>
    </source>
</evidence>
<evidence type="ECO:0000256" key="10">
    <source>
        <dbReference type="ARBA" id="ARBA00061052"/>
    </source>
</evidence>
<dbReference type="FunFam" id="3.30.70.240:FF:000007">
    <property type="entry name" value="Translation factor GUF1, mitochondrial"/>
    <property type="match status" value="1"/>
</dbReference>
<dbReference type="PROSITE" id="PS51722">
    <property type="entry name" value="G_TR_2"/>
    <property type="match status" value="1"/>
</dbReference>
<dbReference type="CDD" id="cd01890">
    <property type="entry name" value="LepA"/>
    <property type="match status" value="1"/>
</dbReference>
<evidence type="ECO:0000256" key="7">
    <source>
        <dbReference type="ARBA" id="ARBA00023136"/>
    </source>
</evidence>
<evidence type="ECO:0000313" key="14">
    <source>
        <dbReference type="EMBL" id="OGB88803.1"/>
    </source>
</evidence>
<dbReference type="PRINTS" id="PR00315">
    <property type="entry name" value="ELONGATNFCT"/>
</dbReference>
<dbReference type="Gene3D" id="3.30.70.2570">
    <property type="entry name" value="Elongation factor 4, C-terminal domain"/>
    <property type="match status" value="1"/>
</dbReference>
<dbReference type="Gene3D" id="3.30.70.240">
    <property type="match status" value="1"/>
</dbReference>
<keyword evidence="3 12" id="KW-0547">Nucleotide-binding</keyword>
<dbReference type="InterPro" id="IPR031157">
    <property type="entry name" value="G_TR_CS"/>
</dbReference>
<dbReference type="InterPro" id="IPR038363">
    <property type="entry name" value="LepA_C_sf"/>
</dbReference>
<dbReference type="Pfam" id="PF03144">
    <property type="entry name" value="GTP_EFTU_D2"/>
    <property type="match status" value="1"/>
</dbReference>
<name>A0A1F4PYD4_UNCSA</name>
<dbReference type="GO" id="GO:0005886">
    <property type="term" value="C:plasma membrane"/>
    <property type="evidence" value="ECO:0007669"/>
    <property type="project" value="UniProtKB-SubCell"/>
</dbReference>
<dbReference type="PANTHER" id="PTHR43512">
    <property type="entry name" value="TRANSLATION FACTOR GUF1-RELATED"/>
    <property type="match status" value="1"/>
</dbReference>
<keyword evidence="7 12" id="KW-0472">Membrane</keyword>
<evidence type="ECO:0000256" key="1">
    <source>
        <dbReference type="ARBA" id="ARBA00005454"/>
    </source>
</evidence>
<evidence type="ECO:0000256" key="11">
    <source>
        <dbReference type="ARBA" id="ARBA00066744"/>
    </source>
</evidence>
<evidence type="ECO:0000256" key="9">
    <source>
        <dbReference type="ARBA" id="ARBA00057626"/>
    </source>
</evidence>
<dbReference type="Pfam" id="PF00009">
    <property type="entry name" value="GTP_EFTU"/>
    <property type="match status" value="1"/>
</dbReference>
<keyword evidence="4 12" id="KW-0378">Hydrolase</keyword>
<evidence type="ECO:0000256" key="6">
    <source>
        <dbReference type="ARBA" id="ARBA00023134"/>
    </source>
</evidence>
<dbReference type="FunFam" id="2.40.30.10:FF:000015">
    <property type="entry name" value="Translation factor GUF1, mitochondrial"/>
    <property type="match status" value="1"/>
</dbReference>
<dbReference type="EC" id="3.6.5.n1" evidence="11 12"/>
<dbReference type="CDD" id="cd16260">
    <property type="entry name" value="EF4_III"/>
    <property type="match status" value="1"/>
</dbReference>
<dbReference type="GO" id="GO:0045727">
    <property type="term" value="P:positive regulation of translation"/>
    <property type="evidence" value="ECO:0007669"/>
    <property type="project" value="UniProtKB-UniRule"/>
</dbReference>
<dbReference type="SUPFAM" id="SSF54980">
    <property type="entry name" value="EF-G C-terminal domain-like"/>
    <property type="match status" value="2"/>
</dbReference>
<dbReference type="InterPro" id="IPR009000">
    <property type="entry name" value="Transl_B-barrel_sf"/>
</dbReference>
<comment type="caution">
    <text evidence="14">The sequence shown here is derived from an EMBL/GenBank/DDBJ whole genome shotgun (WGS) entry which is preliminary data.</text>
</comment>
<dbReference type="InterPro" id="IPR006297">
    <property type="entry name" value="EF-4"/>
</dbReference>
<keyword evidence="6 12" id="KW-0342">GTP-binding</keyword>
<feature type="binding site" evidence="12">
    <location>
        <begin position="18"/>
        <end position="23"/>
    </location>
    <ligand>
        <name>GTP</name>
        <dbReference type="ChEBI" id="CHEBI:37565"/>
    </ligand>
</feature>
<dbReference type="Proteomes" id="UP000178724">
    <property type="component" value="Unassembled WGS sequence"/>
</dbReference>
<dbReference type="NCBIfam" id="TIGR01393">
    <property type="entry name" value="lepA"/>
    <property type="match status" value="1"/>
</dbReference>
<comment type="similarity">
    <text evidence="1 12">Belongs to the TRAFAC class translation factor GTPase superfamily. Classic translation factor GTPase family. LepA subfamily.</text>
</comment>
<reference evidence="14 15" key="1">
    <citation type="journal article" date="2016" name="Nat. Commun.">
        <title>Thousands of microbial genomes shed light on interconnected biogeochemical processes in an aquifer system.</title>
        <authorList>
            <person name="Anantharaman K."/>
            <person name="Brown C.T."/>
            <person name="Hug L.A."/>
            <person name="Sharon I."/>
            <person name="Castelle C.J."/>
            <person name="Probst A.J."/>
            <person name="Thomas B.C."/>
            <person name="Singh A."/>
            <person name="Wilkins M.J."/>
            <person name="Karaoz U."/>
            <person name="Brodie E.L."/>
            <person name="Williams K.H."/>
            <person name="Hubbard S.S."/>
            <person name="Banfield J.F."/>
        </authorList>
    </citation>
    <scope>NUCLEOTIDE SEQUENCE [LARGE SCALE GENOMIC DNA]</scope>
</reference>
<dbReference type="InterPro" id="IPR004161">
    <property type="entry name" value="EFTu-like_2"/>
</dbReference>
<dbReference type="FunFam" id="3.30.70.870:FF:000004">
    <property type="entry name" value="Translation factor GUF1, mitochondrial"/>
    <property type="match status" value="1"/>
</dbReference>
<keyword evidence="2 12" id="KW-1003">Cell membrane</keyword>
<feature type="binding site" evidence="12">
    <location>
        <begin position="130"/>
        <end position="133"/>
    </location>
    <ligand>
        <name>GTP</name>
        <dbReference type="ChEBI" id="CHEBI:37565"/>
    </ligand>
</feature>
<evidence type="ECO:0000256" key="2">
    <source>
        <dbReference type="ARBA" id="ARBA00022475"/>
    </source>
</evidence>
<dbReference type="EMBL" id="METM01000033">
    <property type="protein sequence ID" value="OGB88803.1"/>
    <property type="molecule type" value="Genomic_DNA"/>
</dbReference>
<comment type="function">
    <text evidence="9 12">Required for accurate and efficient protein synthesis under certain stress conditions. May act as a fidelity factor of the translation reaction, by catalyzing a one-codon backward translocation of tRNAs on improperly translocated ribosomes. Back-translocation proceeds from a post-translocation (POST) complex to a pre-translocation (PRE) complex, thus giving elongation factor G a second chance to translocate the tRNAs correctly. Binds to ribosomes in a GTP-dependent manner.</text>
</comment>
<dbReference type="GO" id="GO:0003924">
    <property type="term" value="F:GTPase activity"/>
    <property type="evidence" value="ECO:0007669"/>
    <property type="project" value="UniProtKB-UniRule"/>
</dbReference>
<comment type="subcellular location">
    <subcellularLocation>
        <location evidence="12">Cell membrane</location>
        <topology evidence="12">Peripheral membrane protein</topology>
        <orientation evidence="12">Cytoplasmic side</orientation>
    </subcellularLocation>
</comment>
<evidence type="ECO:0000256" key="8">
    <source>
        <dbReference type="ARBA" id="ARBA00050293"/>
    </source>
</evidence>
<dbReference type="HAMAP" id="MF_00071">
    <property type="entry name" value="LepA"/>
    <property type="match status" value="1"/>
</dbReference>